<dbReference type="InterPro" id="IPR024411">
    <property type="entry name" value="Tail_terminator_phage"/>
</dbReference>
<gene>
    <name evidence="1" type="ORF">SAMN00808754_1941</name>
</gene>
<dbReference type="EMBL" id="LT838272">
    <property type="protein sequence ID" value="SMB97778.1"/>
    <property type="molecule type" value="Genomic_DNA"/>
</dbReference>
<sequence length="125" mass="13874">MLLNDIAAYLQANGVGTVGTDIFLGQLPATPDNVAALFEYAGEPPDLHSNVEYPGLQVLVRNKNYAAGRQKIEQIRNVLHGLTETIVNGRRYLLIRARQSPEALPRDENGRAIFVCNFRVIKEVD</sequence>
<accession>A0A1W1VWS1</accession>
<dbReference type="RefSeq" id="WP_084665524.1">
    <property type="nucleotide sequence ID" value="NZ_LT838272.1"/>
</dbReference>
<evidence type="ECO:0000313" key="1">
    <source>
        <dbReference type="EMBL" id="SMB97778.1"/>
    </source>
</evidence>
<dbReference type="Pfam" id="PF12691">
    <property type="entry name" value="Phage_tail_terminator_6"/>
    <property type="match status" value="1"/>
</dbReference>
<name>A0A1W1VWS1_9FIRM</name>
<dbReference type="AlphaFoldDB" id="A0A1W1VWS1"/>
<dbReference type="Proteomes" id="UP000192569">
    <property type="component" value="Chromosome I"/>
</dbReference>
<proteinExistence type="predicted"/>
<dbReference type="STRING" id="698762.SAMN00808754_1941"/>
<dbReference type="OrthoDB" id="2989795at2"/>
<organism evidence="1 2">
    <name type="scientific">Thermanaeromonas toyohensis ToBE</name>
    <dbReference type="NCBI Taxonomy" id="698762"/>
    <lineage>
        <taxon>Bacteria</taxon>
        <taxon>Bacillati</taxon>
        <taxon>Bacillota</taxon>
        <taxon>Clostridia</taxon>
        <taxon>Neomoorellales</taxon>
        <taxon>Neomoorellaceae</taxon>
        <taxon>Thermanaeromonas</taxon>
    </lineage>
</organism>
<keyword evidence="2" id="KW-1185">Reference proteome</keyword>
<protein>
    <recommendedName>
        <fullName evidence="3">Tail terminator</fullName>
    </recommendedName>
</protein>
<evidence type="ECO:0000313" key="2">
    <source>
        <dbReference type="Proteomes" id="UP000192569"/>
    </source>
</evidence>
<reference evidence="1 2" key="1">
    <citation type="submission" date="2017-04" db="EMBL/GenBank/DDBJ databases">
        <authorList>
            <person name="Afonso C.L."/>
            <person name="Miller P.J."/>
            <person name="Scott M.A."/>
            <person name="Spackman E."/>
            <person name="Goraichik I."/>
            <person name="Dimitrov K.M."/>
            <person name="Suarez D.L."/>
            <person name="Swayne D.E."/>
        </authorList>
    </citation>
    <scope>NUCLEOTIDE SEQUENCE [LARGE SCALE GENOMIC DNA]</scope>
    <source>
        <strain evidence="1 2">ToBE</strain>
    </source>
</reference>
<evidence type="ECO:0008006" key="3">
    <source>
        <dbReference type="Google" id="ProtNLM"/>
    </source>
</evidence>